<keyword evidence="4" id="KW-0238">DNA-binding</keyword>
<dbReference type="AlphaFoldDB" id="A0A2I1D0R0"/>
<evidence type="ECO:0000256" key="4">
    <source>
        <dbReference type="ARBA" id="ARBA00023125"/>
    </source>
</evidence>
<dbReference type="InterPro" id="IPR021858">
    <property type="entry name" value="Fun_TF"/>
</dbReference>
<dbReference type="GO" id="GO:0009893">
    <property type="term" value="P:positive regulation of metabolic process"/>
    <property type="evidence" value="ECO:0007669"/>
    <property type="project" value="UniProtKB-ARBA"/>
</dbReference>
<evidence type="ECO:0000256" key="6">
    <source>
        <dbReference type="ARBA" id="ARBA00023242"/>
    </source>
</evidence>
<evidence type="ECO:0000256" key="5">
    <source>
        <dbReference type="ARBA" id="ARBA00023163"/>
    </source>
</evidence>
<dbReference type="InterPro" id="IPR036864">
    <property type="entry name" value="Zn2-C6_fun-type_DNA-bd_sf"/>
</dbReference>
<dbReference type="PANTHER" id="PTHR36206:SF12">
    <property type="entry name" value="ASPERCRYPTIN BIOSYNTHESIS CLUSTER-SPECIFIC TRANSCRIPTION REGULATOR ATNN-RELATED"/>
    <property type="match status" value="1"/>
</dbReference>
<protein>
    <recommendedName>
        <fullName evidence="8">Zn(2)-C6 fungal-type domain-containing protein</fullName>
    </recommendedName>
</protein>
<dbReference type="Proteomes" id="UP000234254">
    <property type="component" value="Unassembled WGS sequence"/>
</dbReference>
<feature type="region of interest" description="Disordered" evidence="7">
    <location>
        <begin position="1"/>
        <end position="26"/>
    </location>
</feature>
<evidence type="ECO:0000313" key="10">
    <source>
        <dbReference type="Proteomes" id="UP000234254"/>
    </source>
</evidence>
<feature type="domain" description="Zn(2)-C6 fungal-type" evidence="8">
    <location>
        <begin position="27"/>
        <end position="55"/>
    </location>
</feature>
<accession>A0A2I1D0R0</accession>
<dbReference type="VEuPathDB" id="FungiDB:P168DRAFT_162574"/>
<keyword evidence="6" id="KW-0539">Nucleus</keyword>
<dbReference type="Pfam" id="PF11951">
    <property type="entry name" value="Fungal_trans_2"/>
    <property type="match status" value="1"/>
</dbReference>
<keyword evidence="5" id="KW-0804">Transcription</keyword>
<dbReference type="InterPro" id="IPR001138">
    <property type="entry name" value="Zn2Cys6_DnaBD"/>
</dbReference>
<dbReference type="Gene3D" id="4.10.240.10">
    <property type="entry name" value="Zn(2)-C6 fungal-type DNA-binding domain"/>
    <property type="match status" value="1"/>
</dbReference>
<dbReference type="EMBL" id="MSFM01000007">
    <property type="protein sequence ID" value="PKY03459.1"/>
    <property type="molecule type" value="Genomic_DNA"/>
</dbReference>
<sequence length="566" mass="64376">MSPNSSGGPKRDMADQTQKPRRRAGAGCRTCRIRRVKCDQSRPTCHRCHSTGRECDGYEVTNIYPSMGQTKRYLQPKPSSALTSSVREPLDLSLEELEAFHFFRRNSAHEISNGFPSNLWERIILQMTHQEPSIRHAVVAVGSLHWRYRGMIGTKGSSGGMQWSQEFPIRQYIKALRHLRQRLSRAHDPLAAPVALIACLLFMCLEMLQGNRMGAVGHLRTGLQILAGIPSLFASHDHQLPHRYLYLQSNLSTNLLHQVAAQFASLDLEATMFGERSPVLHLAAQEVEMGDRVALPAAFSSVDEARIYLEILSNRLLYLRGELLQLAEKHLHRRDVGWVVRHCQQHALVRSIDLTDRPNLLDHVAQLQTHLAAWLVAFRNLTMNPLYGCSRATMLLEMRQFSMAFVAATLRDTQEVRCDQFNPQFRRMIFIARRFAHNLITAQPSMTFTLVSGGIHCLYIVATKCRDPMTRREAIMLLRQIPCQEGMWDGPLMARFAEQLVEWEESMAQVIAGRRVQTPEDVPEAARVTDAVLVGMDRPGRGRLVCARHLHETTGELLLMEREFIL</sequence>
<dbReference type="GO" id="GO:0008270">
    <property type="term" value="F:zinc ion binding"/>
    <property type="evidence" value="ECO:0007669"/>
    <property type="project" value="InterPro"/>
</dbReference>
<dbReference type="InterPro" id="IPR052360">
    <property type="entry name" value="Transcr_Regulatory_Proteins"/>
</dbReference>
<evidence type="ECO:0000256" key="3">
    <source>
        <dbReference type="ARBA" id="ARBA00023015"/>
    </source>
</evidence>
<dbReference type="PANTHER" id="PTHR36206">
    <property type="entry name" value="ASPERCRYPTIN BIOSYNTHESIS CLUSTER-SPECIFIC TRANSCRIPTION REGULATOR ATNN-RELATED"/>
    <property type="match status" value="1"/>
</dbReference>
<keyword evidence="2" id="KW-0862">Zinc</keyword>
<evidence type="ECO:0000259" key="8">
    <source>
        <dbReference type="PROSITE" id="PS50048"/>
    </source>
</evidence>
<evidence type="ECO:0000256" key="2">
    <source>
        <dbReference type="ARBA" id="ARBA00022833"/>
    </source>
</evidence>
<dbReference type="RefSeq" id="XP_024692053.1">
    <property type="nucleotide sequence ID" value="XM_024832854.1"/>
</dbReference>
<keyword evidence="10" id="KW-1185">Reference proteome</keyword>
<dbReference type="GO" id="GO:0000981">
    <property type="term" value="F:DNA-binding transcription factor activity, RNA polymerase II-specific"/>
    <property type="evidence" value="ECO:0007669"/>
    <property type="project" value="InterPro"/>
</dbReference>
<dbReference type="GO" id="GO:0003677">
    <property type="term" value="F:DNA binding"/>
    <property type="evidence" value="ECO:0007669"/>
    <property type="project" value="UniProtKB-KW"/>
</dbReference>
<dbReference type="Pfam" id="PF00172">
    <property type="entry name" value="Zn_clus"/>
    <property type="match status" value="1"/>
</dbReference>
<gene>
    <name evidence="9" type="ORF">P168DRAFT_162574</name>
</gene>
<keyword evidence="1" id="KW-0479">Metal-binding</keyword>
<dbReference type="PROSITE" id="PS50048">
    <property type="entry name" value="ZN2_CY6_FUNGAL_2"/>
    <property type="match status" value="1"/>
</dbReference>
<dbReference type="OrthoDB" id="2593732at2759"/>
<dbReference type="SMART" id="SM00066">
    <property type="entry name" value="GAL4"/>
    <property type="match status" value="1"/>
</dbReference>
<keyword evidence="3" id="KW-0805">Transcription regulation</keyword>
<reference evidence="9" key="1">
    <citation type="submission" date="2016-12" db="EMBL/GenBank/DDBJ databases">
        <title>The genomes of Aspergillus section Nigri reveals drivers in fungal speciation.</title>
        <authorList>
            <consortium name="DOE Joint Genome Institute"/>
            <person name="Vesth T.C."/>
            <person name="Nybo J."/>
            <person name="Theobald S."/>
            <person name="Brandl J."/>
            <person name="Frisvad J.C."/>
            <person name="Nielsen K.F."/>
            <person name="Lyhne E.K."/>
            <person name="Kogle M.E."/>
            <person name="Kuo A."/>
            <person name="Riley R."/>
            <person name="Clum A."/>
            <person name="Nolan M."/>
            <person name="Lipzen A."/>
            <person name="Salamov A."/>
            <person name="Henrissat B."/>
            <person name="Wiebenga A."/>
            <person name="De vries R.P."/>
            <person name="Grigoriev I.V."/>
            <person name="Mortensen U.H."/>
            <person name="Andersen M.R."/>
            <person name="Baker S.E."/>
        </authorList>
    </citation>
    <scope>NUCLEOTIDE SEQUENCE</scope>
    <source>
        <strain evidence="9">IBT 28561</strain>
    </source>
</reference>
<proteinExistence type="predicted"/>
<evidence type="ECO:0000313" key="9">
    <source>
        <dbReference type="EMBL" id="PKY03459.1"/>
    </source>
</evidence>
<evidence type="ECO:0000256" key="1">
    <source>
        <dbReference type="ARBA" id="ARBA00022723"/>
    </source>
</evidence>
<evidence type="ECO:0000256" key="7">
    <source>
        <dbReference type="SAM" id="MobiDB-lite"/>
    </source>
</evidence>
<dbReference type="PROSITE" id="PS00463">
    <property type="entry name" value="ZN2_CY6_FUNGAL_1"/>
    <property type="match status" value="1"/>
</dbReference>
<name>A0A2I1D0R0_ASPC2</name>
<dbReference type="SUPFAM" id="SSF57701">
    <property type="entry name" value="Zn2/Cys6 DNA-binding domain"/>
    <property type="match status" value="1"/>
</dbReference>
<comment type="caution">
    <text evidence="9">The sequence shown here is derived from an EMBL/GenBank/DDBJ whole genome shotgun (WGS) entry which is preliminary data.</text>
</comment>
<organism evidence="9 10">
    <name type="scientific">Aspergillus campestris (strain IBT 28561)</name>
    <dbReference type="NCBI Taxonomy" id="1392248"/>
    <lineage>
        <taxon>Eukaryota</taxon>
        <taxon>Fungi</taxon>
        <taxon>Dikarya</taxon>
        <taxon>Ascomycota</taxon>
        <taxon>Pezizomycotina</taxon>
        <taxon>Eurotiomycetes</taxon>
        <taxon>Eurotiomycetidae</taxon>
        <taxon>Eurotiales</taxon>
        <taxon>Aspergillaceae</taxon>
        <taxon>Aspergillus</taxon>
        <taxon>Aspergillus subgen. Circumdati</taxon>
    </lineage>
</organism>
<dbReference type="GeneID" id="36540377"/>
<dbReference type="CDD" id="cd00067">
    <property type="entry name" value="GAL4"/>
    <property type="match status" value="1"/>
</dbReference>